<dbReference type="EMBL" id="WHWC01000006">
    <property type="protein sequence ID" value="KAG8381295.1"/>
    <property type="molecule type" value="Genomic_DNA"/>
</dbReference>
<keyword evidence="3" id="KW-1185">Reference proteome</keyword>
<evidence type="ECO:0000313" key="2">
    <source>
        <dbReference type="EMBL" id="KAG8381295.1"/>
    </source>
</evidence>
<dbReference type="Gene3D" id="3.80.10.10">
    <property type="entry name" value="Ribonuclease Inhibitor"/>
    <property type="match status" value="1"/>
</dbReference>
<dbReference type="EMBL" id="WHWC01000006">
    <property type="protein sequence ID" value="KAG8381286.1"/>
    <property type="molecule type" value="Genomic_DNA"/>
</dbReference>
<protein>
    <submittedName>
        <fullName evidence="2">Uncharacterized protein</fullName>
    </submittedName>
</protein>
<accession>A0AAV6XQ34</accession>
<reference evidence="2" key="1">
    <citation type="submission" date="2019-10" db="EMBL/GenBank/DDBJ databases">
        <authorList>
            <person name="Zhang R."/>
            <person name="Pan Y."/>
            <person name="Wang J."/>
            <person name="Ma R."/>
            <person name="Yu S."/>
        </authorList>
    </citation>
    <scope>NUCLEOTIDE SEQUENCE</scope>
    <source>
        <strain evidence="2">LA-IB0</strain>
        <tissue evidence="2">Leaf</tissue>
    </source>
</reference>
<organism evidence="2 3">
    <name type="scientific">Buddleja alternifolia</name>
    <dbReference type="NCBI Taxonomy" id="168488"/>
    <lineage>
        <taxon>Eukaryota</taxon>
        <taxon>Viridiplantae</taxon>
        <taxon>Streptophyta</taxon>
        <taxon>Embryophyta</taxon>
        <taxon>Tracheophyta</taxon>
        <taxon>Spermatophyta</taxon>
        <taxon>Magnoliopsida</taxon>
        <taxon>eudicotyledons</taxon>
        <taxon>Gunneridae</taxon>
        <taxon>Pentapetalae</taxon>
        <taxon>asterids</taxon>
        <taxon>lamiids</taxon>
        <taxon>Lamiales</taxon>
        <taxon>Scrophulariaceae</taxon>
        <taxon>Buddlejeae</taxon>
        <taxon>Buddleja</taxon>
    </lineage>
</organism>
<name>A0AAV6XQ34_9LAMI</name>
<proteinExistence type="predicted"/>
<evidence type="ECO:0000313" key="1">
    <source>
        <dbReference type="EMBL" id="KAG8381286.1"/>
    </source>
</evidence>
<gene>
    <name evidence="1" type="ORF">BUALT_Bualt06G0106700</name>
    <name evidence="2" type="ORF">BUALT_Bualt06G0107600</name>
</gene>
<dbReference type="AlphaFoldDB" id="A0AAV6XQ34"/>
<dbReference type="Proteomes" id="UP000826271">
    <property type="component" value="Unassembled WGS sequence"/>
</dbReference>
<comment type="caution">
    <text evidence="2">The sequence shown here is derived from an EMBL/GenBank/DDBJ whole genome shotgun (WGS) entry which is preliminary data.</text>
</comment>
<evidence type="ECO:0000313" key="3">
    <source>
        <dbReference type="Proteomes" id="UP000826271"/>
    </source>
</evidence>
<dbReference type="InterPro" id="IPR032675">
    <property type="entry name" value="LRR_dom_sf"/>
</dbReference>
<sequence>MVVSDDSHELLAKSFLNVKSLVLVSCEGFITDVFAAIASKCSTRWGSKITLNGSVPGGGPPEDAIKATLKDY</sequence>